<dbReference type="GO" id="GO:0050660">
    <property type="term" value="F:flavin adenine dinucleotide binding"/>
    <property type="evidence" value="ECO:0007669"/>
    <property type="project" value="InterPro"/>
</dbReference>
<organism evidence="2">
    <name type="scientific">Cryptosporidium canis</name>
    <dbReference type="NCBI Taxonomy" id="195482"/>
    <lineage>
        <taxon>Eukaryota</taxon>
        <taxon>Sar</taxon>
        <taxon>Alveolata</taxon>
        <taxon>Apicomplexa</taxon>
        <taxon>Conoidasida</taxon>
        <taxon>Coccidia</taxon>
        <taxon>Eucoccidiorida</taxon>
        <taxon>Eimeriorina</taxon>
        <taxon>Cryptosporidiidae</taxon>
        <taxon>Cryptosporidium</taxon>
    </lineage>
</organism>
<gene>
    <name evidence="2" type="ORF">OJ253_3672</name>
</gene>
<dbReference type="Pfam" id="PF00732">
    <property type="entry name" value="GMC_oxred_N"/>
    <property type="match status" value="1"/>
</dbReference>
<dbReference type="PANTHER" id="PTHR45968">
    <property type="entry name" value="OSJNBA0019K04.7 PROTEIN"/>
    <property type="match status" value="1"/>
</dbReference>
<dbReference type="InterPro" id="IPR000172">
    <property type="entry name" value="GMC_OxRdtase_N"/>
</dbReference>
<dbReference type="PROSITE" id="PS00624">
    <property type="entry name" value="GMC_OXRED_2"/>
    <property type="match status" value="1"/>
</dbReference>
<name>A0A9D5DJC4_9CRYT</name>
<dbReference type="OrthoDB" id="269227at2759"/>
<dbReference type="SUPFAM" id="SSF51905">
    <property type="entry name" value="FAD/NAD(P)-binding domain"/>
    <property type="match status" value="1"/>
</dbReference>
<dbReference type="InterPro" id="IPR036188">
    <property type="entry name" value="FAD/NAD-bd_sf"/>
</dbReference>
<proteinExistence type="predicted"/>
<protein>
    <recommendedName>
        <fullName evidence="1">Glucose-methanol-choline oxidoreductase N-terminal domain-containing protein</fullName>
    </recommendedName>
</protein>
<dbReference type="Gene3D" id="3.50.50.60">
    <property type="entry name" value="FAD/NAD(P)-binding domain"/>
    <property type="match status" value="2"/>
</dbReference>
<sequence>MFFLLGCLIRRVISLIVIITLLRLERFLCVYSRDQRAEIRNGTRFDYIIVGASANGLIVVRSLLEKHTRRGEEISILIVDKGSEYVGGSESMEERCSSKEGVSFERIKDGGLSYTPVIDRASINLLTSEDGYLIFDSNVEGGETSYGSTPFVPEDVYTGEYYRSLGLNFDMQRLQESFEYVKSVGDIMQPNVRTSWIIALERAFNETATFYVEDENEKDLVPEDSLFENEMTESGYLSSLEVRDTSVGEEESYLGDIKSNSQKDVSDGGILEHFTSAHYVPYTFLTYGFRRGFERRSGARLLQINPRISSDKQIFKILNFHVEKIIFSSLGADVGEEGKFAECIQGRRLLNTDHIHAQKGDSEAQSKAEIYCVKPGIGRVILSAGALNTPIILQRSGVGSVEDIKISNPELERPIIENDYVGKGLRDHPSLSLFGFFRGASIDFVHTPSSNALFSMRRFGSTCKRQKDRDDVMHGCENISISEFEGFTDSIHEFLGDRNLISSECMSLIRGVTIRIPNPHSEGEIIWDDKSKKPRVKLGLLEDVNDLLILEAGFRRLIRLFRSTNISSLLVPNISGQRITSRVSNNFERRVPFNSTASEVKSDNITSNRQHQGVPAIYERCNLESLMLRYSSHDNKITQDEAVTGHYYREERLDDERVVHVRKSLEVFDRRGGFSISPESNRASGLSYLKELHDKLKIQAGVQSLQYGKMYKLDGFRSEEAGEGVVGRSDSSGVMSKTLDSKYGMNRESTIFEKDEWLRMDEPSLWRSLPFILPRLPSYPEQIREYIKRNVKSGNEFVGTTAIGHVVETDCFKMIGTENLYILDEGILSRHTSSSPIGTSMILSRYAITKIMHDKC</sequence>
<dbReference type="Gene3D" id="3.30.410.40">
    <property type="match status" value="2"/>
</dbReference>
<reference evidence="2" key="1">
    <citation type="submission" date="2022-10" db="EMBL/GenBank/DDBJ databases">
        <title>Adaptive evolution leads to modifications in subtelomeric GC content in a zoonotic Cryptosporidium species.</title>
        <authorList>
            <person name="Li J."/>
            <person name="Feng Y."/>
            <person name="Xiao L."/>
        </authorList>
    </citation>
    <scope>NUCLEOTIDE SEQUENCE</scope>
    <source>
        <strain evidence="2">33844</strain>
    </source>
</reference>
<dbReference type="InterPro" id="IPR051871">
    <property type="entry name" value="GMC_Oxidoreductase-Related"/>
</dbReference>
<dbReference type="GO" id="GO:0016614">
    <property type="term" value="F:oxidoreductase activity, acting on CH-OH group of donors"/>
    <property type="evidence" value="ECO:0007669"/>
    <property type="project" value="InterPro"/>
</dbReference>
<dbReference type="PANTHER" id="PTHR45968:SF3">
    <property type="entry name" value="OS04G0573100 PROTEIN"/>
    <property type="match status" value="1"/>
</dbReference>
<dbReference type="AlphaFoldDB" id="A0A9D5DJC4"/>
<accession>A0A9D5DJC4</accession>
<evidence type="ECO:0000259" key="1">
    <source>
        <dbReference type="PROSITE" id="PS00624"/>
    </source>
</evidence>
<dbReference type="Proteomes" id="UP001067231">
    <property type="component" value="Unassembled WGS sequence"/>
</dbReference>
<feature type="domain" description="Glucose-methanol-choline oxidoreductase N-terminal" evidence="1">
    <location>
        <begin position="385"/>
        <end position="399"/>
    </location>
</feature>
<comment type="caution">
    <text evidence="2">The sequence shown here is derived from an EMBL/GenBank/DDBJ whole genome shotgun (WGS) entry which is preliminary data.</text>
</comment>
<dbReference type="EMBL" id="JAPCXC010000144">
    <property type="protein sequence ID" value="KAJ1604446.1"/>
    <property type="molecule type" value="Genomic_DNA"/>
</dbReference>
<evidence type="ECO:0000313" key="2">
    <source>
        <dbReference type="EMBL" id="KAJ1604446.1"/>
    </source>
</evidence>